<feature type="region of interest" description="Disordered" evidence="1">
    <location>
        <begin position="1"/>
        <end position="38"/>
    </location>
</feature>
<dbReference type="EMBL" id="UYWW01012988">
    <property type="protein sequence ID" value="VDM22781.1"/>
    <property type="molecule type" value="Genomic_DNA"/>
</dbReference>
<accession>A0A3P7EIR0</accession>
<dbReference type="Proteomes" id="UP000270924">
    <property type="component" value="Unassembled WGS sequence"/>
</dbReference>
<feature type="compositionally biased region" description="Polar residues" evidence="1">
    <location>
        <begin position="16"/>
        <end position="27"/>
    </location>
</feature>
<gene>
    <name evidence="2" type="ORF">WBA_LOCUS12654</name>
</gene>
<keyword evidence="3" id="KW-1185">Reference proteome</keyword>
<dbReference type="OMA" id="ANQVNCA"/>
<evidence type="ECO:0000313" key="3">
    <source>
        <dbReference type="Proteomes" id="UP000270924"/>
    </source>
</evidence>
<feature type="compositionally biased region" description="Low complexity" evidence="1">
    <location>
        <begin position="1"/>
        <end position="15"/>
    </location>
</feature>
<protein>
    <submittedName>
        <fullName evidence="2">Uncharacterized protein</fullName>
    </submittedName>
</protein>
<reference evidence="2 3" key="1">
    <citation type="submission" date="2018-11" db="EMBL/GenBank/DDBJ databases">
        <authorList>
            <consortium name="Pathogen Informatics"/>
        </authorList>
    </citation>
    <scope>NUCLEOTIDE SEQUENCE [LARGE SCALE GENOMIC DNA]</scope>
</reference>
<proteinExistence type="predicted"/>
<evidence type="ECO:0000313" key="2">
    <source>
        <dbReference type="EMBL" id="VDM22781.1"/>
    </source>
</evidence>
<dbReference type="AlphaFoldDB" id="A0A3P7EIR0"/>
<dbReference type="InParanoid" id="A0A3P7EIR0"/>
<name>A0A3P7EIR0_WUCBA</name>
<organism evidence="2 3">
    <name type="scientific">Wuchereria bancrofti</name>
    <dbReference type="NCBI Taxonomy" id="6293"/>
    <lineage>
        <taxon>Eukaryota</taxon>
        <taxon>Metazoa</taxon>
        <taxon>Ecdysozoa</taxon>
        <taxon>Nematoda</taxon>
        <taxon>Chromadorea</taxon>
        <taxon>Rhabditida</taxon>
        <taxon>Spirurina</taxon>
        <taxon>Spiruromorpha</taxon>
        <taxon>Filarioidea</taxon>
        <taxon>Onchocercidae</taxon>
        <taxon>Wuchereria</taxon>
    </lineage>
</organism>
<evidence type="ECO:0000256" key="1">
    <source>
        <dbReference type="SAM" id="MobiDB-lite"/>
    </source>
</evidence>
<sequence>MVASSFTPSFTSNFPDNYSNSSMTSGHETVGQEPPPLTFPYYSTNQVNSVNNNSNSMYRCTIPQIANQPSPLNSSICRRNVSLSFIFLHIFISN</sequence>